<keyword evidence="5" id="KW-0012">Acyltransferase</keyword>
<feature type="compositionally biased region" description="Polar residues" evidence="11">
    <location>
        <begin position="302"/>
        <end position="315"/>
    </location>
</feature>
<evidence type="ECO:0000256" key="8">
    <source>
        <dbReference type="ARBA" id="ARBA00026144"/>
    </source>
</evidence>
<dbReference type="Proteomes" id="UP001055712">
    <property type="component" value="Unassembled WGS sequence"/>
</dbReference>
<evidence type="ECO:0000259" key="12">
    <source>
        <dbReference type="PROSITE" id="PS51186"/>
    </source>
</evidence>
<dbReference type="InterPro" id="IPR000182">
    <property type="entry name" value="GNAT_dom"/>
</dbReference>
<feature type="region of interest" description="Disordered" evidence="11">
    <location>
        <begin position="352"/>
        <end position="374"/>
    </location>
</feature>
<evidence type="ECO:0000256" key="4">
    <source>
        <dbReference type="ARBA" id="ARBA00022853"/>
    </source>
</evidence>
<evidence type="ECO:0000313" key="14">
    <source>
        <dbReference type="Proteomes" id="UP001055712"/>
    </source>
</evidence>
<dbReference type="EC" id="2.3.1.259" evidence="7"/>
<reference evidence="13" key="2">
    <citation type="submission" date="2020-11" db="EMBL/GenBank/DDBJ databases">
        <authorList>
            <person name="Cecchin M."/>
            <person name="Marcolungo L."/>
            <person name="Rossato M."/>
            <person name="Girolomoni L."/>
            <person name="Cosentino E."/>
            <person name="Cuine S."/>
            <person name="Li-Beisson Y."/>
            <person name="Delledonne M."/>
            <person name="Ballottari M."/>
        </authorList>
    </citation>
    <scope>NUCLEOTIDE SEQUENCE</scope>
    <source>
        <strain evidence="13">211/11P</strain>
        <tissue evidence="13">Whole cell</tissue>
    </source>
</reference>
<dbReference type="InterPro" id="IPR045141">
    <property type="entry name" value="NAA60-like"/>
</dbReference>
<keyword evidence="3" id="KW-0159">Chromosome partition</keyword>
<dbReference type="OrthoDB" id="47374at2759"/>
<evidence type="ECO:0000256" key="2">
    <source>
        <dbReference type="ARBA" id="ARBA00022679"/>
    </source>
</evidence>
<evidence type="ECO:0000256" key="1">
    <source>
        <dbReference type="ARBA" id="ARBA00013184"/>
    </source>
</evidence>
<dbReference type="InterPro" id="IPR016181">
    <property type="entry name" value="Acyl_CoA_acyltransferase"/>
</dbReference>
<comment type="catalytic activity">
    <reaction evidence="10">
        <text>N-terminal L-methionyl-[transmembrane protein] + acetyl-CoA = N-terminal N(alpha)-acetyl-L-methionyl-[transmembrane protein] + CoA + H(+)</text>
        <dbReference type="Rhea" id="RHEA:50604"/>
        <dbReference type="Rhea" id="RHEA-COMP:12745"/>
        <dbReference type="Rhea" id="RHEA-COMP:12746"/>
        <dbReference type="ChEBI" id="CHEBI:15378"/>
        <dbReference type="ChEBI" id="CHEBI:57287"/>
        <dbReference type="ChEBI" id="CHEBI:57288"/>
        <dbReference type="ChEBI" id="CHEBI:64731"/>
        <dbReference type="ChEBI" id="CHEBI:133414"/>
        <dbReference type="EC" id="2.3.1.259"/>
    </reaction>
</comment>
<evidence type="ECO:0000256" key="9">
    <source>
        <dbReference type="ARBA" id="ARBA00048017"/>
    </source>
</evidence>
<dbReference type="GO" id="GO:0004402">
    <property type="term" value="F:histone acetyltransferase activity"/>
    <property type="evidence" value="ECO:0007669"/>
    <property type="project" value="TreeGrafter"/>
</dbReference>
<evidence type="ECO:0000313" key="13">
    <source>
        <dbReference type="EMBL" id="KAI3433411.1"/>
    </source>
</evidence>
<dbReference type="EMBL" id="SIDB01000004">
    <property type="protein sequence ID" value="KAI3433411.1"/>
    <property type="molecule type" value="Genomic_DNA"/>
</dbReference>
<dbReference type="Pfam" id="PF00583">
    <property type="entry name" value="Acetyltransf_1"/>
    <property type="match status" value="1"/>
</dbReference>
<name>A0A9D4YYU0_CHLVU</name>
<dbReference type="SUPFAM" id="SSF55729">
    <property type="entry name" value="Acyl-CoA N-acyltransferases (Nat)"/>
    <property type="match status" value="1"/>
</dbReference>
<dbReference type="PROSITE" id="PS51186">
    <property type="entry name" value="GNAT"/>
    <property type="match status" value="1"/>
</dbReference>
<dbReference type="GO" id="GO:0120518">
    <property type="term" value="F:protein N-terminal-methionine acetyltransferase activity"/>
    <property type="evidence" value="ECO:0007669"/>
    <property type="project" value="UniProtKB-EC"/>
</dbReference>
<comment type="catalytic activity">
    <reaction evidence="9">
        <text>L-lysyl-[protein] + acetyl-CoA = N(6)-acetyl-L-lysyl-[protein] + CoA + H(+)</text>
        <dbReference type="Rhea" id="RHEA:45948"/>
        <dbReference type="Rhea" id="RHEA-COMP:9752"/>
        <dbReference type="Rhea" id="RHEA-COMP:10731"/>
        <dbReference type="ChEBI" id="CHEBI:15378"/>
        <dbReference type="ChEBI" id="CHEBI:29969"/>
        <dbReference type="ChEBI" id="CHEBI:57287"/>
        <dbReference type="ChEBI" id="CHEBI:57288"/>
        <dbReference type="ChEBI" id="CHEBI:61930"/>
        <dbReference type="EC" id="2.3.1.48"/>
    </reaction>
</comment>
<dbReference type="AlphaFoldDB" id="A0A9D4YYU0"/>
<evidence type="ECO:0000256" key="5">
    <source>
        <dbReference type="ARBA" id="ARBA00023315"/>
    </source>
</evidence>
<gene>
    <name evidence="13" type="ORF">D9Q98_003227</name>
</gene>
<dbReference type="PANTHER" id="PTHR14744">
    <property type="entry name" value="N-ALPHA-ACETYLTRANSFERASE 60"/>
    <property type="match status" value="1"/>
</dbReference>
<accession>A0A9D4YYU0</accession>
<feature type="region of interest" description="Disordered" evidence="11">
    <location>
        <begin position="301"/>
        <end position="336"/>
    </location>
</feature>
<dbReference type="GO" id="GO:0000139">
    <property type="term" value="C:Golgi membrane"/>
    <property type="evidence" value="ECO:0007669"/>
    <property type="project" value="TreeGrafter"/>
</dbReference>
<dbReference type="GO" id="GO:0007059">
    <property type="term" value="P:chromosome segregation"/>
    <property type="evidence" value="ECO:0007669"/>
    <property type="project" value="UniProtKB-KW"/>
</dbReference>
<comment type="similarity">
    <text evidence="6">Belongs to the acetyltransferase family. NAA60 subfamily.</text>
</comment>
<feature type="domain" description="N-acetyltransferase" evidence="12">
    <location>
        <begin position="58"/>
        <end position="204"/>
    </location>
</feature>
<keyword evidence="14" id="KW-1185">Reference proteome</keyword>
<evidence type="ECO:0000256" key="10">
    <source>
        <dbReference type="ARBA" id="ARBA00048848"/>
    </source>
</evidence>
<dbReference type="PANTHER" id="PTHR14744:SF15">
    <property type="entry name" value="N-ALPHA-ACETYLTRANSFERASE 60"/>
    <property type="match status" value="1"/>
</dbReference>
<organism evidence="13 14">
    <name type="scientific">Chlorella vulgaris</name>
    <name type="common">Green alga</name>
    <dbReference type="NCBI Taxonomy" id="3077"/>
    <lineage>
        <taxon>Eukaryota</taxon>
        <taxon>Viridiplantae</taxon>
        <taxon>Chlorophyta</taxon>
        <taxon>core chlorophytes</taxon>
        <taxon>Trebouxiophyceae</taxon>
        <taxon>Chlorellales</taxon>
        <taxon>Chlorellaceae</taxon>
        <taxon>Chlorella clade</taxon>
        <taxon>Chlorella</taxon>
    </lineage>
</organism>
<proteinExistence type="inferred from homology"/>
<evidence type="ECO:0000256" key="7">
    <source>
        <dbReference type="ARBA" id="ARBA00026111"/>
    </source>
</evidence>
<sequence>MVPGVSYRHLRPVDLEPLKLLHQRLFPLDYDGEFFTRSVHGLDGIVGFGAFVAQCSSARISVGPDLLPHLHQEHAGQGSDDAELLAGFITARAFPAQFADPRDLQLLGLASPAADSSTDRLLYVLTLGVDEAYQHRGIARHLLDLVLRHAAEAHCRAVYLHVASFNQAALSFYRRVGFKECAVLPDFYTIRTGRQPVPDKQRYDACLFGCMIAPSPPTPWDAANLAVVPLTAVIDSLNACFPWGGTRRSHRAAALQGATAAAAGGAAGGVARGAAAGAEATHLQIEEVLEGGTLSPGMELTNGHNTSTGEQQQRWGEQADGAHPANGSCDGSRPQRCKERWDALQPVVALQQQPPASMQPGSPPDWLRNLFTRR</sequence>
<evidence type="ECO:0000256" key="11">
    <source>
        <dbReference type="SAM" id="MobiDB-lite"/>
    </source>
</evidence>
<comment type="caution">
    <text evidence="13">The sequence shown here is derived from an EMBL/GenBank/DDBJ whole genome shotgun (WGS) entry which is preliminary data.</text>
</comment>
<dbReference type="EC" id="2.3.1.48" evidence="1"/>
<reference evidence="13" key="1">
    <citation type="journal article" date="2019" name="Plant J.">
        <title>Chlorella vulgaris genome assembly and annotation reveals the molecular basis for metabolic acclimation to high light conditions.</title>
        <authorList>
            <person name="Cecchin M."/>
            <person name="Marcolungo L."/>
            <person name="Rossato M."/>
            <person name="Girolomoni L."/>
            <person name="Cosentino E."/>
            <person name="Cuine S."/>
            <person name="Li-Beisson Y."/>
            <person name="Delledonne M."/>
            <person name="Ballottari M."/>
        </authorList>
    </citation>
    <scope>NUCLEOTIDE SEQUENCE</scope>
    <source>
        <strain evidence="13">211/11P</strain>
    </source>
</reference>
<keyword evidence="2" id="KW-0808">Transferase</keyword>
<evidence type="ECO:0000256" key="6">
    <source>
        <dbReference type="ARBA" id="ARBA00025774"/>
    </source>
</evidence>
<evidence type="ECO:0000256" key="3">
    <source>
        <dbReference type="ARBA" id="ARBA00022829"/>
    </source>
</evidence>
<keyword evidence="4" id="KW-0156">Chromatin regulator</keyword>
<protein>
    <recommendedName>
        <fullName evidence="8">N-alpha-acetyltransferase 60</fullName>
        <ecNumber evidence="7">2.3.1.259</ecNumber>
        <ecNumber evidence="1">2.3.1.48</ecNumber>
    </recommendedName>
</protein>
<dbReference type="CDD" id="cd04301">
    <property type="entry name" value="NAT_SF"/>
    <property type="match status" value="1"/>
</dbReference>
<dbReference type="Gene3D" id="3.40.630.30">
    <property type="match status" value="1"/>
</dbReference>